<accession>A0A388MDS2</accession>
<evidence type="ECO:0000313" key="2">
    <source>
        <dbReference type="Proteomes" id="UP000265515"/>
    </source>
</evidence>
<keyword evidence="2" id="KW-1185">Reference proteome</keyword>
<gene>
    <name evidence="1" type="ORF">CBR_g56576</name>
</gene>
<protein>
    <submittedName>
        <fullName evidence="1">Uncharacterized protein</fullName>
    </submittedName>
</protein>
<dbReference type="Gramene" id="GBG92632">
    <property type="protein sequence ID" value="GBG92632"/>
    <property type="gene ID" value="CBR_g56576"/>
</dbReference>
<proteinExistence type="predicted"/>
<sequence length="507" mass="56452">MLGIPADVLLQAYEATLGQTPFLIENLSFSDWASLVHVMQSKPQELDTKIQDFASNITGSCRKAAIENRELNLIIAKAEKIILELHGYDSSHLDSAGQVSTPERTETFSETYISRMSLSQVELEYFRKKEAERRSNAHTELTPLTRDTGHKFAKNSPFPPLKSNTWTEKAVQHVHNRLWKLDTFNYTTLISVEAYMALARITDAEVDNCRSAARNGTIYFPATRGGFDAEFPPIAKLEKSKCPNRPLLHQKGIPKFPAHVSELKKLWNAVRPYPKCACPGCEKNFMWFDHMIWYIIGNLNKIDPLAPSDKIRMLEFQALLRTSWRKVILAQISFIFMREYMIKIVNLFTQNRRISAEEILEYEDIRNVSFVHKFTAVLLPSGEGLLSQRANAGRNANVEDNSPAPNHNTTPAGLNATANTVLHVTHNTGNSTTLNANCNTTAAPQRHVHVANAGTLNRPTIESFAQVQTSSNALANAAAQLATRQANTTPTGNASLANALTTALPAI</sequence>
<evidence type="ECO:0000313" key="1">
    <source>
        <dbReference type="EMBL" id="GBG92632.1"/>
    </source>
</evidence>
<name>A0A388MDS2_CHABU</name>
<comment type="caution">
    <text evidence="1">The sequence shown here is derived from an EMBL/GenBank/DDBJ whole genome shotgun (WGS) entry which is preliminary data.</text>
</comment>
<dbReference type="AlphaFoldDB" id="A0A388MDS2"/>
<dbReference type="EMBL" id="BFEA01001101">
    <property type="protein sequence ID" value="GBG92632.1"/>
    <property type="molecule type" value="Genomic_DNA"/>
</dbReference>
<organism evidence="1 2">
    <name type="scientific">Chara braunii</name>
    <name type="common">Braun's stonewort</name>
    <dbReference type="NCBI Taxonomy" id="69332"/>
    <lineage>
        <taxon>Eukaryota</taxon>
        <taxon>Viridiplantae</taxon>
        <taxon>Streptophyta</taxon>
        <taxon>Charophyceae</taxon>
        <taxon>Charales</taxon>
        <taxon>Characeae</taxon>
        <taxon>Chara</taxon>
    </lineage>
</organism>
<dbReference type="Proteomes" id="UP000265515">
    <property type="component" value="Unassembled WGS sequence"/>
</dbReference>
<reference evidence="1 2" key="1">
    <citation type="journal article" date="2018" name="Cell">
        <title>The Chara Genome: Secondary Complexity and Implications for Plant Terrestrialization.</title>
        <authorList>
            <person name="Nishiyama T."/>
            <person name="Sakayama H."/>
            <person name="Vries J.D."/>
            <person name="Buschmann H."/>
            <person name="Saint-Marcoux D."/>
            <person name="Ullrich K.K."/>
            <person name="Haas F.B."/>
            <person name="Vanderstraeten L."/>
            <person name="Becker D."/>
            <person name="Lang D."/>
            <person name="Vosolsobe S."/>
            <person name="Rombauts S."/>
            <person name="Wilhelmsson P.K.I."/>
            <person name="Janitza P."/>
            <person name="Kern R."/>
            <person name="Heyl A."/>
            <person name="Rumpler F."/>
            <person name="Villalobos L.I.A.C."/>
            <person name="Clay J.M."/>
            <person name="Skokan R."/>
            <person name="Toyoda A."/>
            <person name="Suzuki Y."/>
            <person name="Kagoshima H."/>
            <person name="Schijlen E."/>
            <person name="Tajeshwar N."/>
            <person name="Catarino B."/>
            <person name="Hetherington A.J."/>
            <person name="Saltykova A."/>
            <person name="Bonnot C."/>
            <person name="Breuninger H."/>
            <person name="Symeonidi A."/>
            <person name="Radhakrishnan G.V."/>
            <person name="Van Nieuwerburgh F."/>
            <person name="Deforce D."/>
            <person name="Chang C."/>
            <person name="Karol K.G."/>
            <person name="Hedrich R."/>
            <person name="Ulvskov P."/>
            <person name="Glockner G."/>
            <person name="Delwiche C.F."/>
            <person name="Petrasek J."/>
            <person name="Van de Peer Y."/>
            <person name="Friml J."/>
            <person name="Beilby M."/>
            <person name="Dolan L."/>
            <person name="Kohara Y."/>
            <person name="Sugano S."/>
            <person name="Fujiyama A."/>
            <person name="Delaux P.-M."/>
            <person name="Quint M."/>
            <person name="TheiBen G."/>
            <person name="Hagemann M."/>
            <person name="Harholt J."/>
            <person name="Dunand C."/>
            <person name="Zachgo S."/>
            <person name="Langdale J."/>
            <person name="Maumus F."/>
            <person name="Straeten D.V.D."/>
            <person name="Gould S.B."/>
            <person name="Rensing S.A."/>
        </authorList>
    </citation>
    <scope>NUCLEOTIDE SEQUENCE [LARGE SCALE GENOMIC DNA]</scope>
    <source>
        <strain evidence="1 2">S276</strain>
    </source>
</reference>